<proteinExistence type="predicted"/>
<sequence length="411" mass="43581">MTARKVRAANTLRRPACFGGFAPHVRCASSITQRETNMAFTGRELRTKIDEEGNLVLSLEEVTIDDPADDEIIVRVEAAPINPSDLGLLIGPADVTSAKPANDGCSGLTLHVPSHRLPAVKGRIGQSLPIGNEGAGTVIAAGKDAVSLKGQRVGMIGGAMYADYRRIKANDVIPLPAGASAKDGAAIFVNPLTAQGFVETALTEGHKAIIHTAAASNLGQMLQKICLADGIPLINIVRSPEQVELMRAIGAKYVLNSKDANFGEALTDAIVETGATIAFDAIGGGTLGGEILQAMERASVLTASEYNRYGSMTFKQLYIYGMLDAAPTTFDRGGIGFQFSISGWLLFPYLQKAGEAVAQRFRGRVLDELTTTFASKYTRVIGLAEALDPEILNAYVRKATGEKFLIDPTIG</sequence>
<feature type="domain" description="Enoyl reductase (ER)" evidence="3">
    <location>
        <begin position="53"/>
        <end position="406"/>
    </location>
</feature>
<dbReference type="Gene3D" id="3.40.50.720">
    <property type="entry name" value="NAD(P)-binding Rossmann-like Domain"/>
    <property type="match status" value="1"/>
</dbReference>
<dbReference type="PANTHER" id="PTHR48106:SF18">
    <property type="entry name" value="QUINONE OXIDOREDUCTASE PIG3"/>
    <property type="match status" value="1"/>
</dbReference>
<organism evidence="4 5">
    <name type="scientific">Novosphingobium fluoreni</name>
    <dbReference type="NCBI Taxonomy" id="1391222"/>
    <lineage>
        <taxon>Bacteria</taxon>
        <taxon>Pseudomonadati</taxon>
        <taxon>Pseudomonadota</taxon>
        <taxon>Alphaproteobacteria</taxon>
        <taxon>Sphingomonadales</taxon>
        <taxon>Sphingomonadaceae</taxon>
        <taxon>Novosphingobium</taxon>
    </lineage>
</organism>
<dbReference type="InterPro" id="IPR011032">
    <property type="entry name" value="GroES-like_sf"/>
</dbReference>
<dbReference type="SMART" id="SM00829">
    <property type="entry name" value="PKS_ER"/>
    <property type="match status" value="1"/>
</dbReference>
<dbReference type="InterPro" id="IPR013154">
    <property type="entry name" value="ADH-like_N"/>
</dbReference>
<evidence type="ECO:0000256" key="2">
    <source>
        <dbReference type="ARBA" id="ARBA00023002"/>
    </source>
</evidence>
<dbReference type="Gene3D" id="3.90.180.10">
    <property type="entry name" value="Medium-chain alcohol dehydrogenases, catalytic domain"/>
    <property type="match status" value="1"/>
</dbReference>
<keyword evidence="5" id="KW-1185">Reference proteome</keyword>
<name>A0A7W6CA53_9SPHN</name>
<comment type="caution">
    <text evidence="4">The sequence shown here is derived from an EMBL/GenBank/DDBJ whole genome shotgun (WGS) entry which is preliminary data.</text>
</comment>
<dbReference type="PANTHER" id="PTHR48106">
    <property type="entry name" value="QUINONE OXIDOREDUCTASE PIG3-RELATED"/>
    <property type="match status" value="1"/>
</dbReference>
<evidence type="ECO:0000256" key="1">
    <source>
        <dbReference type="ARBA" id="ARBA00022857"/>
    </source>
</evidence>
<dbReference type="EMBL" id="JACIDY010000008">
    <property type="protein sequence ID" value="MBB3941217.1"/>
    <property type="molecule type" value="Genomic_DNA"/>
</dbReference>
<keyword evidence="2" id="KW-0560">Oxidoreductase</keyword>
<evidence type="ECO:0000313" key="5">
    <source>
        <dbReference type="Proteomes" id="UP000561459"/>
    </source>
</evidence>
<gene>
    <name evidence="4" type="ORF">GGR39_002893</name>
</gene>
<dbReference type="SUPFAM" id="SSF50129">
    <property type="entry name" value="GroES-like"/>
    <property type="match status" value="1"/>
</dbReference>
<evidence type="ECO:0000259" key="3">
    <source>
        <dbReference type="SMART" id="SM00829"/>
    </source>
</evidence>
<dbReference type="CDD" id="cd08291">
    <property type="entry name" value="ETR_like_1"/>
    <property type="match status" value="1"/>
</dbReference>
<dbReference type="AlphaFoldDB" id="A0A7W6CA53"/>
<dbReference type="RefSeq" id="WP_343055895.1">
    <property type="nucleotide sequence ID" value="NZ_JACIDY010000008.1"/>
</dbReference>
<dbReference type="Pfam" id="PF08240">
    <property type="entry name" value="ADH_N"/>
    <property type="match status" value="1"/>
</dbReference>
<reference evidence="4 5" key="1">
    <citation type="submission" date="2020-08" db="EMBL/GenBank/DDBJ databases">
        <title>Genomic Encyclopedia of Type Strains, Phase IV (KMG-IV): sequencing the most valuable type-strain genomes for metagenomic binning, comparative biology and taxonomic classification.</title>
        <authorList>
            <person name="Goeker M."/>
        </authorList>
    </citation>
    <scope>NUCLEOTIDE SEQUENCE [LARGE SCALE GENOMIC DNA]</scope>
    <source>
        <strain evidence="4 5">DSM 27568</strain>
    </source>
</reference>
<accession>A0A7W6CA53</accession>
<keyword evidence="1" id="KW-0521">NADP</keyword>
<protein>
    <submittedName>
        <fullName evidence="4">NADPH:quinone reductase-like Zn-dependent oxidoreductase</fullName>
    </submittedName>
</protein>
<evidence type="ECO:0000313" key="4">
    <source>
        <dbReference type="EMBL" id="MBB3941217.1"/>
    </source>
</evidence>
<dbReference type="InterPro" id="IPR020843">
    <property type="entry name" value="ER"/>
</dbReference>
<dbReference type="GO" id="GO:0016651">
    <property type="term" value="F:oxidoreductase activity, acting on NAD(P)H"/>
    <property type="evidence" value="ECO:0007669"/>
    <property type="project" value="TreeGrafter"/>
</dbReference>
<dbReference type="GO" id="GO:0070402">
    <property type="term" value="F:NADPH binding"/>
    <property type="evidence" value="ECO:0007669"/>
    <property type="project" value="TreeGrafter"/>
</dbReference>
<dbReference type="SUPFAM" id="SSF51735">
    <property type="entry name" value="NAD(P)-binding Rossmann-fold domains"/>
    <property type="match status" value="1"/>
</dbReference>
<dbReference type="Proteomes" id="UP000561459">
    <property type="component" value="Unassembled WGS sequence"/>
</dbReference>
<dbReference type="InterPro" id="IPR036291">
    <property type="entry name" value="NAD(P)-bd_dom_sf"/>
</dbReference>